<reference evidence="2" key="1">
    <citation type="submission" date="2017-01" db="EMBL/GenBank/DDBJ databases">
        <authorList>
            <person name="Brunel B."/>
        </authorList>
    </citation>
    <scope>NUCLEOTIDE SEQUENCE [LARGE SCALE GENOMIC DNA]</scope>
</reference>
<name>A0A1R3VFW0_9HYPH</name>
<evidence type="ECO:0000313" key="2">
    <source>
        <dbReference type="Proteomes" id="UP000188388"/>
    </source>
</evidence>
<dbReference type="Pfam" id="PF13551">
    <property type="entry name" value="HTH_29"/>
    <property type="match status" value="1"/>
</dbReference>
<evidence type="ECO:0008006" key="3">
    <source>
        <dbReference type="Google" id="ProtNLM"/>
    </source>
</evidence>
<evidence type="ECO:0000313" key="1">
    <source>
        <dbReference type="EMBL" id="SIT58812.1"/>
    </source>
</evidence>
<dbReference type="STRING" id="1631249.BQ8794_60121"/>
<accession>A0A1R3VFW0</accession>
<organism evidence="1 2">
    <name type="scientific">Mesorhizobium prunaredense</name>
    <dbReference type="NCBI Taxonomy" id="1631249"/>
    <lineage>
        <taxon>Bacteria</taxon>
        <taxon>Pseudomonadati</taxon>
        <taxon>Pseudomonadota</taxon>
        <taxon>Alphaproteobacteria</taxon>
        <taxon>Hyphomicrobiales</taxon>
        <taxon>Phyllobacteriaceae</taxon>
        <taxon>Mesorhizobium</taxon>
    </lineage>
</organism>
<dbReference type="InterPro" id="IPR009057">
    <property type="entry name" value="Homeodomain-like_sf"/>
</dbReference>
<dbReference type="EMBL" id="FTPD01000056">
    <property type="protein sequence ID" value="SIT58812.1"/>
    <property type="molecule type" value="Genomic_DNA"/>
</dbReference>
<dbReference type="SUPFAM" id="SSF46689">
    <property type="entry name" value="Homeodomain-like"/>
    <property type="match status" value="1"/>
</dbReference>
<dbReference type="Proteomes" id="UP000188388">
    <property type="component" value="Unassembled WGS sequence"/>
</dbReference>
<proteinExistence type="predicted"/>
<keyword evidence="2" id="KW-1185">Reference proteome</keyword>
<sequence length="164" mass="18930">MRMRVWRMRTGIFLTVSSIDRQRLGALIRDRNAPQKHVWRAEIILLSSDGVGTVEIMRQTGKSKTCVWRWQERFAAEGFERLLRDKTRPSRIAPLGPEVAERVVALALQDPPLYAHSQTASLRLPILLGCQIRMRRRSRALRSFPRLRPRAIALPSCLAAECYR</sequence>
<gene>
    <name evidence="1" type="ORF">BQ8794_60121</name>
</gene>
<protein>
    <recommendedName>
        <fullName evidence="3">Transposase</fullName>
    </recommendedName>
</protein>
<dbReference type="AlphaFoldDB" id="A0A1R3VFW0"/>